<dbReference type="STRING" id="1121485.GCA_000426485_01455"/>
<dbReference type="OrthoDB" id="9795222at2"/>
<dbReference type="GO" id="GO:0005975">
    <property type="term" value="P:carbohydrate metabolic process"/>
    <property type="evidence" value="ECO:0007669"/>
    <property type="project" value="InterPro"/>
</dbReference>
<proteinExistence type="inferred from homology"/>
<evidence type="ECO:0000256" key="2">
    <source>
        <dbReference type="ARBA" id="ARBA00022801"/>
    </source>
</evidence>
<evidence type="ECO:0000256" key="1">
    <source>
        <dbReference type="ARBA" id="ARBA00008834"/>
    </source>
</evidence>
<evidence type="ECO:0000256" key="3">
    <source>
        <dbReference type="ARBA" id="ARBA00023295"/>
    </source>
</evidence>
<dbReference type="PANTHER" id="PTHR31339">
    <property type="entry name" value="PECTIN LYASE-RELATED"/>
    <property type="match status" value="1"/>
</dbReference>
<dbReference type="Pfam" id="PF14614">
    <property type="entry name" value="DUF4450"/>
    <property type="match status" value="1"/>
</dbReference>
<sequence>MKNRIRILPMLLCWVLLSVTATARIPDLAWTKTVGARTVPQGTAVFNVSDYGANPDGVTINTKAIQKAIDDCASKGGGVVTFSPGRYLTGSIYVKEGVNFNIPKGATLLGSQNLDDYPDMDTRVAGIEMRWPSALINVLDQKNVLISGDGVVHAQGKVFWDSYWALRKDYEARGLRWIVDYDSKRPRTLLVSRSSDVTIKDVTFQQAGFWTIQLLYSTQCTVDGVIIQNNVGGHGPSTDGVDIDSSSQILVQNCDIDCNDDNFCLKSGRDADGLRVNRPTEYVVIRDCVSRAGGGLLTCGSETSGGIRYVYAENLKAKGTNVGIRLKSAMNRGGTTEHIYIKNIEMDDVGTVFEASMNWNPAYSYSTLPKEYEGKPIPEHWKKMLEKVDTKAGTPYFNDVYLSDFKVTNSRSMMSVSGSKESQMRNFHFSDIDADVEHVGNIVFAKDWTFENVNIKARDQKPASVKNSSNVVFPVHLAMKNVKFSHKLKSGHRSIVAADHPEFAFYLPEMAGNLKFGVIVGKKSKWFSEFALKNSSGGNGIVNYTLSDAILGKGSIDLKVVSLADTDGIVLQVSGQSLPAEVKLFWSYGGAYGQILSEEESGALKPVYCKDNIFSVEHTAFTLYYGESMKLKVINMIAPITSEIRLSDAFMQDSPLAFFESGKETYAPALAAALPLANGVNEYFCVYKQNDKADYNHFMLPELFKVSVKKGNQ</sequence>
<dbReference type="InterPro" id="IPR006626">
    <property type="entry name" value="PbH1"/>
</dbReference>
<evidence type="ECO:0000256" key="5">
    <source>
        <dbReference type="SAM" id="SignalP"/>
    </source>
</evidence>
<evidence type="ECO:0000313" key="6">
    <source>
        <dbReference type="EMBL" id="TFD95361.1"/>
    </source>
</evidence>
<dbReference type="InterPro" id="IPR011050">
    <property type="entry name" value="Pectin_lyase_fold/virulence"/>
</dbReference>
<name>A0A4Y8KY40_9BACT</name>
<keyword evidence="3 4" id="KW-0326">Glycosidase</keyword>
<dbReference type="Proteomes" id="UP000297861">
    <property type="component" value="Unassembled WGS sequence"/>
</dbReference>
<dbReference type="EMBL" id="SOML01000008">
    <property type="protein sequence ID" value="TFD95361.1"/>
    <property type="molecule type" value="Genomic_DNA"/>
</dbReference>
<organism evidence="6 7">
    <name type="scientific">Dysgonomonas capnocytophagoides</name>
    <dbReference type="NCBI Taxonomy" id="45254"/>
    <lineage>
        <taxon>Bacteria</taxon>
        <taxon>Pseudomonadati</taxon>
        <taxon>Bacteroidota</taxon>
        <taxon>Bacteroidia</taxon>
        <taxon>Bacteroidales</taxon>
        <taxon>Dysgonomonadaceae</taxon>
        <taxon>Dysgonomonas</taxon>
    </lineage>
</organism>
<dbReference type="SMART" id="SM00710">
    <property type="entry name" value="PbH1"/>
    <property type="match status" value="3"/>
</dbReference>
<dbReference type="Pfam" id="PF00295">
    <property type="entry name" value="Glyco_hydro_28"/>
    <property type="match status" value="1"/>
</dbReference>
<comment type="caution">
    <text evidence="6">The sequence shown here is derived from an EMBL/GenBank/DDBJ whole genome shotgun (WGS) entry which is preliminary data.</text>
</comment>
<dbReference type="RefSeq" id="WP_134436767.1">
    <property type="nucleotide sequence ID" value="NZ_SOML01000008.1"/>
</dbReference>
<dbReference type="GO" id="GO:0004650">
    <property type="term" value="F:polygalacturonase activity"/>
    <property type="evidence" value="ECO:0007669"/>
    <property type="project" value="InterPro"/>
</dbReference>
<dbReference type="Gene3D" id="2.160.20.10">
    <property type="entry name" value="Single-stranded right-handed beta-helix, Pectin lyase-like"/>
    <property type="match status" value="1"/>
</dbReference>
<keyword evidence="2 4" id="KW-0378">Hydrolase</keyword>
<dbReference type="InterPro" id="IPR000743">
    <property type="entry name" value="Glyco_hydro_28"/>
</dbReference>
<dbReference type="SUPFAM" id="SSF51126">
    <property type="entry name" value="Pectin lyase-like"/>
    <property type="match status" value="1"/>
</dbReference>
<protein>
    <submittedName>
        <fullName evidence="6">DUF4450 domain-containing protein</fullName>
    </submittedName>
</protein>
<evidence type="ECO:0000256" key="4">
    <source>
        <dbReference type="RuleBase" id="RU361169"/>
    </source>
</evidence>
<keyword evidence="7" id="KW-1185">Reference proteome</keyword>
<dbReference type="InterPro" id="IPR051801">
    <property type="entry name" value="GH28_Enzymes"/>
</dbReference>
<gene>
    <name evidence="6" type="ORF">E2605_13155</name>
</gene>
<dbReference type="InterPro" id="IPR028028">
    <property type="entry name" value="DUF4450"/>
</dbReference>
<accession>A0A4Y8KY40</accession>
<dbReference type="AlphaFoldDB" id="A0A4Y8KY40"/>
<dbReference type="CDD" id="cd11747">
    <property type="entry name" value="GH94N_like_1"/>
    <property type="match status" value="1"/>
</dbReference>
<comment type="similarity">
    <text evidence="1 4">Belongs to the glycosyl hydrolase 28 family.</text>
</comment>
<dbReference type="InterPro" id="IPR012334">
    <property type="entry name" value="Pectin_lyas_fold"/>
</dbReference>
<feature type="signal peptide" evidence="5">
    <location>
        <begin position="1"/>
        <end position="23"/>
    </location>
</feature>
<dbReference type="PANTHER" id="PTHR31339:SF9">
    <property type="entry name" value="PLASMIN AND FIBRONECTIN-BINDING PROTEIN A"/>
    <property type="match status" value="1"/>
</dbReference>
<reference evidence="6 7" key="1">
    <citation type="submission" date="2019-03" db="EMBL/GenBank/DDBJ databases">
        <title>San Antonio Military Medical Center submission to MRSN (WRAIR), pending publication.</title>
        <authorList>
            <person name="Blyth D.M."/>
            <person name="Mccarthy S.L."/>
            <person name="Schall S.E."/>
            <person name="Stam J.A."/>
            <person name="Ong A.C."/>
            <person name="Mcgann P.T."/>
        </authorList>
    </citation>
    <scope>NUCLEOTIDE SEQUENCE [LARGE SCALE GENOMIC DNA]</scope>
    <source>
        <strain evidence="6 7">MRSN571793</strain>
    </source>
</reference>
<keyword evidence="5" id="KW-0732">Signal</keyword>
<feature type="chain" id="PRO_5021326363" evidence="5">
    <location>
        <begin position="24"/>
        <end position="713"/>
    </location>
</feature>
<evidence type="ECO:0000313" key="7">
    <source>
        <dbReference type="Proteomes" id="UP000297861"/>
    </source>
</evidence>